<evidence type="ECO:0000313" key="1">
    <source>
        <dbReference type="EMBL" id="KAK1173038.1"/>
    </source>
</evidence>
<protein>
    <submittedName>
        <fullName evidence="1">TBC1 domain family member 20</fullName>
    </submittedName>
</protein>
<accession>A0AAD8LSM2</accession>
<name>A0AAD8LSM2_ACIOX</name>
<gene>
    <name evidence="1" type="primary">Tbc1d20</name>
    <name evidence="1" type="ORF">AOXY_G5765</name>
</gene>
<dbReference type="AlphaFoldDB" id="A0AAD8LSM2"/>
<proteinExistence type="predicted"/>
<organism evidence="1 2">
    <name type="scientific">Acipenser oxyrinchus oxyrinchus</name>
    <dbReference type="NCBI Taxonomy" id="40147"/>
    <lineage>
        <taxon>Eukaryota</taxon>
        <taxon>Metazoa</taxon>
        <taxon>Chordata</taxon>
        <taxon>Craniata</taxon>
        <taxon>Vertebrata</taxon>
        <taxon>Euteleostomi</taxon>
        <taxon>Actinopterygii</taxon>
        <taxon>Chondrostei</taxon>
        <taxon>Acipenseriformes</taxon>
        <taxon>Acipenseridae</taxon>
        <taxon>Acipenser</taxon>
    </lineage>
</organism>
<sequence>MKVRSASSFKDFQRARQQQCQDAVLRQQLQERPPAELTAVEDATATETSHLVKMALWGILATLRAAALAVTHTALEWAPEFFYCSSFNMKIRCQNQEM</sequence>
<keyword evidence="2" id="KW-1185">Reference proteome</keyword>
<reference evidence="1" key="1">
    <citation type="submission" date="2022-02" db="EMBL/GenBank/DDBJ databases">
        <title>Atlantic sturgeon de novo genome assembly.</title>
        <authorList>
            <person name="Stock M."/>
            <person name="Klopp C."/>
            <person name="Guiguen Y."/>
            <person name="Cabau C."/>
            <person name="Parinello H."/>
            <person name="Santidrian Yebra-Pimentel E."/>
            <person name="Kuhl H."/>
            <person name="Dirks R.P."/>
            <person name="Guessner J."/>
            <person name="Wuertz S."/>
            <person name="Du K."/>
            <person name="Schartl M."/>
        </authorList>
    </citation>
    <scope>NUCLEOTIDE SEQUENCE</scope>
    <source>
        <strain evidence="1">STURGEONOMICS-FGT-2020</strain>
        <tissue evidence="1">Whole blood</tissue>
    </source>
</reference>
<dbReference type="Proteomes" id="UP001230051">
    <property type="component" value="Unassembled WGS sequence"/>
</dbReference>
<dbReference type="EMBL" id="JAGXEW010000004">
    <property type="protein sequence ID" value="KAK1173038.1"/>
    <property type="molecule type" value="Genomic_DNA"/>
</dbReference>
<evidence type="ECO:0000313" key="2">
    <source>
        <dbReference type="Proteomes" id="UP001230051"/>
    </source>
</evidence>
<comment type="caution">
    <text evidence="1">The sequence shown here is derived from an EMBL/GenBank/DDBJ whole genome shotgun (WGS) entry which is preliminary data.</text>
</comment>